<dbReference type="GO" id="GO:0003677">
    <property type="term" value="F:DNA binding"/>
    <property type="evidence" value="ECO:0007669"/>
    <property type="project" value="InterPro"/>
</dbReference>
<proteinExistence type="predicted"/>
<evidence type="ECO:0000259" key="1">
    <source>
        <dbReference type="Pfam" id="PF02796"/>
    </source>
</evidence>
<gene>
    <name evidence="2" type="ORF">LCGC14_2569170</name>
</gene>
<name>A0A0F9AI64_9ZZZZ</name>
<evidence type="ECO:0000313" key="2">
    <source>
        <dbReference type="EMBL" id="KKL09105.1"/>
    </source>
</evidence>
<dbReference type="InterPro" id="IPR006120">
    <property type="entry name" value="Resolvase_HTH_dom"/>
</dbReference>
<comment type="caution">
    <text evidence="2">The sequence shown here is derived from an EMBL/GenBank/DDBJ whole genome shotgun (WGS) entry which is preliminary data.</text>
</comment>
<accession>A0A0F9AI64</accession>
<dbReference type="Pfam" id="PF02796">
    <property type="entry name" value="HTH_7"/>
    <property type="match status" value="1"/>
</dbReference>
<organism evidence="2">
    <name type="scientific">marine sediment metagenome</name>
    <dbReference type="NCBI Taxonomy" id="412755"/>
    <lineage>
        <taxon>unclassified sequences</taxon>
        <taxon>metagenomes</taxon>
        <taxon>ecological metagenomes</taxon>
    </lineage>
</organism>
<protein>
    <recommendedName>
        <fullName evidence="1">Resolvase HTH domain-containing protein</fullName>
    </recommendedName>
</protein>
<dbReference type="EMBL" id="LAZR01042613">
    <property type="protein sequence ID" value="KKL09105.1"/>
    <property type="molecule type" value="Genomic_DNA"/>
</dbReference>
<feature type="domain" description="Resolvase HTH" evidence="1">
    <location>
        <begin position="50"/>
        <end position="84"/>
    </location>
</feature>
<dbReference type="AlphaFoldDB" id="A0A0F9AI64"/>
<sequence length="90" mass="10315">MRSGLREPRFNDHPDRGCSLHSSCLECPRSACRYDKVRSVRRPPADMANRDENIRQRRAEGATIKEIRAEFVVSNNTIYRVLATKPAKGE</sequence>
<reference evidence="2" key="1">
    <citation type="journal article" date="2015" name="Nature">
        <title>Complex archaea that bridge the gap between prokaryotes and eukaryotes.</title>
        <authorList>
            <person name="Spang A."/>
            <person name="Saw J.H."/>
            <person name="Jorgensen S.L."/>
            <person name="Zaremba-Niedzwiedzka K."/>
            <person name="Martijn J."/>
            <person name="Lind A.E."/>
            <person name="van Eijk R."/>
            <person name="Schleper C."/>
            <person name="Guy L."/>
            <person name="Ettema T.J."/>
        </authorList>
    </citation>
    <scope>NUCLEOTIDE SEQUENCE</scope>
</reference>
<dbReference type="GO" id="GO:0000150">
    <property type="term" value="F:DNA strand exchange activity"/>
    <property type="evidence" value="ECO:0007669"/>
    <property type="project" value="InterPro"/>
</dbReference>